<organism evidence="1">
    <name type="scientific">Cucumis melo</name>
    <name type="common">Muskmelon</name>
    <dbReference type="NCBI Taxonomy" id="3656"/>
    <lineage>
        <taxon>Eukaryota</taxon>
        <taxon>Viridiplantae</taxon>
        <taxon>Streptophyta</taxon>
        <taxon>Embryophyta</taxon>
        <taxon>Tracheophyta</taxon>
        <taxon>Spermatophyta</taxon>
        <taxon>Magnoliopsida</taxon>
        <taxon>eudicotyledons</taxon>
        <taxon>Gunneridae</taxon>
        <taxon>Pentapetalae</taxon>
        <taxon>rosids</taxon>
        <taxon>fabids</taxon>
        <taxon>Cucurbitales</taxon>
        <taxon>Cucurbitaceae</taxon>
        <taxon>Benincaseae</taxon>
        <taxon>Cucumis</taxon>
    </lineage>
</organism>
<proteinExistence type="predicted"/>
<protein>
    <submittedName>
        <fullName evidence="1">Uncharacterized protein</fullName>
    </submittedName>
</protein>
<reference evidence="1" key="1">
    <citation type="submission" date="2023-03" db="UniProtKB">
        <authorList>
            <consortium name="EnsemblPlants"/>
        </authorList>
    </citation>
    <scope>IDENTIFICATION</scope>
</reference>
<name>A0A9I9CK84_CUCME</name>
<dbReference type="AlphaFoldDB" id="A0A9I9CK84"/>
<dbReference type="Gramene" id="MELO3C004916.2.1">
    <property type="protein sequence ID" value="MELO3C004916.2.1"/>
    <property type="gene ID" value="MELO3C004916.2"/>
</dbReference>
<accession>A0A9I9CK84</accession>
<sequence length="62" mass="6616">MTRERLGIQESLCEKAIEVMLCEKALELSGTLTMLGVLASQGGAVVGVEGVVRKIKHGLSKF</sequence>
<dbReference type="EnsemblPlants" id="MELO3C004916.2.1">
    <property type="protein sequence ID" value="MELO3C004916.2.1"/>
    <property type="gene ID" value="MELO3C004916.2"/>
</dbReference>
<evidence type="ECO:0000313" key="1">
    <source>
        <dbReference type="EnsemblPlants" id="MELO3C004916.2.1"/>
    </source>
</evidence>